<evidence type="ECO:0000256" key="1">
    <source>
        <dbReference type="ARBA" id="ARBA00022729"/>
    </source>
</evidence>
<evidence type="ECO:0000256" key="2">
    <source>
        <dbReference type="ARBA" id="ARBA00023157"/>
    </source>
</evidence>
<keyword evidence="5" id="KW-1185">Reference proteome</keyword>
<keyword evidence="3" id="KW-0325">Glycoprotein</keyword>
<dbReference type="RefSeq" id="XP_048332970.1">
    <property type="nucleotide sequence ID" value="XM_048477013.1"/>
</dbReference>
<proteinExistence type="predicted"/>
<sequence length="167" mass="19189">MAIDHIISVIQSISENSNLVSKYGRFELGFFSPGSSKSRYVGIWYKNIPGFNITAFGYSKFSTKNENDDNSENYLWQNFEYLSDTLLPGMKPGWDLKIGLDWRLISWTNPDDLLRETTSGVTVIISNLSCEYYQSGPWIGLPYGGAPELKPNSLFNYEFFWNKDEVY</sequence>
<organism evidence="5 6">
    <name type="scientific">Ziziphus jujuba</name>
    <name type="common">Chinese jujube</name>
    <name type="synonym">Ziziphus sativa</name>
    <dbReference type="NCBI Taxonomy" id="326968"/>
    <lineage>
        <taxon>Eukaryota</taxon>
        <taxon>Viridiplantae</taxon>
        <taxon>Streptophyta</taxon>
        <taxon>Embryophyta</taxon>
        <taxon>Tracheophyta</taxon>
        <taxon>Spermatophyta</taxon>
        <taxon>Magnoliopsida</taxon>
        <taxon>eudicotyledons</taxon>
        <taxon>Gunneridae</taxon>
        <taxon>Pentapetalae</taxon>
        <taxon>rosids</taxon>
        <taxon>fabids</taxon>
        <taxon>Rosales</taxon>
        <taxon>Rhamnaceae</taxon>
        <taxon>Paliureae</taxon>
        <taxon>Ziziphus</taxon>
    </lineage>
</organism>
<dbReference type="PANTHER" id="PTHR32444">
    <property type="entry name" value="BULB-TYPE LECTIN DOMAIN-CONTAINING PROTEIN"/>
    <property type="match status" value="1"/>
</dbReference>
<name>A0ABM3IPT4_ZIZJJ</name>
<evidence type="ECO:0000313" key="6">
    <source>
        <dbReference type="RefSeq" id="XP_048332970.1"/>
    </source>
</evidence>
<reference evidence="6" key="1">
    <citation type="submission" date="2025-08" db="UniProtKB">
        <authorList>
            <consortium name="RefSeq"/>
        </authorList>
    </citation>
    <scope>IDENTIFICATION</scope>
    <source>
        <tissue evidence="6">Seedling</tissue>
    </source>
</reference>
<evidence type="ECO:0000259" key="4">
    <source>
        <dbReference type="Pfam" id="PF01453"/>
    </source>
</evidence>
<evidence type="ECO:0000256" key="3">
    <source>
        <dbReference type="ARBA" id="ARBA00023180"/>
    </source>
</evidence>
<gene>
    <name evidence="6" type="primary">LOC125423307</name>
</gene>
<dbReference type="SUPFAM" id="SSF51110">
    <property type="entry name" value="alpha-D-mannose-specific plant lectins"/>
    <property type="match status" value="1"/>
</dbReference>
<protein>
    <submittedName>
        <fullName evidence="6">S-locus-specific glycoprotein S6-like</fullName>
    </submittedName>
</protein>
<accession>A0ABM3IPT4</accession>
<dbReference type="Proteomes" id="UP001652623">
    <property type="component" value="Chromosome 3"/>
</dbReference>
<keyword evidence="2" id="KW-1015">Disulfide bond</keyword>
<feature type="domain" description="Bulb-type lectin" evidence="4">
    <location>
        <begin position="67"/>
        <end position="107"/>
    </location>
</feature>
<keyword evidence="1" id="KW-0732">Signal</keyword>
<dbReference type="Pfam" id="PF01453">
    <property type="entry name" value="B_lectin"/>
    <property type="match status" value="1"/>
</dbReference>
<dbReference type="InterPro" id="IPR036426">
    <property type="entry name" value="Bulb-type_lectin_dom_sf"/>
</dbReference>
<dbReference type="GeneID" id="125423307"/>
<dbReference type="PANTHER" id="PTHR32444:SF234">
    <property type="entry name" value="RECEPTOR-LIKE SERINE_THREONINE-PROTEIN KINASE"/>
    <property type="match status" value="1"/>
</dbReference>
<dbReference type="InterPro" id="IPR001480">
    <property type="entry name" value="Bulb-type_lectin_dom"/>
</dbReference>
<evidence type="ECO:0000313" key="5">
    <source>
        <dbReference type="Proteomes" id="UP001652623"/>
    </source>
</evidence>